<reference evidence="1" key="2">
    <citation type="submission" date="2025-09" db="UniProtKB">
        <authorList>
            <consortium name="Ensembl"/>
        </authorList>
    </citation>
    <scope>IDENTIFICATION</scope>
</reference>
<dbReference type="Proteomes" id="UP000694419">
    <property type="component" value="Unplaced"/>
</dbReference>
<dbReference type="AlphaFoldDB" id="A0A8C3J640"/>
<sequence>MNNQNAVAALLQECKRALDTLLSAKADTGEEDEREYRRCQGEVPQERKVFCAVGPVCSARNPLLTWGNRFPLICWSSSSCPASPGQCDFLLKAFLMADGSHLPGGQSSQG</sequence>
<reference evidence="1" key="1">
    <citation type="submission" date="2025-08" db="UniProtKB">
        <authorList>
            <consortium name="Ensembl"/>
        </authorList>
    </citation>
    <scope>IDENTIFICATION</scope>
</reference>
<proteinExistence type="predicted"/>
<organism evidence="1 2">
    <name type="scientific">Calidris pygmaea</name>
    <name type="common">Spoon-billed sandpiper</name>
    <dbReference type="NCBI Taxonomy" id="425635"/>
    <lineage>
        <taxon>Eukaryota</taxon>
        <taxon>Metazoa</taxon>
        <taxon>Chordata</taxon>
        <taxon>Craniata</taxon>
        <taxon>Vertebrata</taxon>
        <taxon>Euteleostomi</taxon>
        <taxon>Archelosauria</taxon>
        <taxon>Archosauria</taxon>
        <taxon>Dinosauria</taxon>
        <taxon>Saurischia</taxon>
        <taxon>Theropoda</taxon>
        <taxon>Coelurosauria</taxon>
        <taxon>Aves</taxon>
        <taxon>Neognathae</taxon>
        <taxon>Neoaves</taxon>
        <taxon>Charadriiformes</taxon>
        <taxon>Scolopacidae</taxon>
        <taxon>Calidris</taxon>
    </lineage>
</organism>
<accession>A0A8C3J640</accession>
<protein>
    <submittedName>
        <fullName evidence="1">Uncharacterized protein</fullName>
    </submittedName>
</protein>
<keyword evidence="2" id="KW-1185">Reference proteome</keyword>
<evidence type="ECO:0000313" key="2">
    <source>
        <dbReference type="Proteomes" id="UP000694419"/>
    </source>
</evidence>
<name>A0A8C3J640_9CHAR</name>
<dbReference type="Ensembl" id="ENSCPGT00000003100.1">
    <property type="protein sequence ID" value="ENSCPGP00000002808.1"/>
    <property type="gene ID" value="ENSCPGG00000002087.1"/>
</dbReference>
<evidence type="ECO:0000313" key="1">
    <source>
        <dbReference type="Ensembl" id="ENSCPGP00000002808.1"/>
    </source>
</evidence>